<keyword evidence="8 10" id="KW-0472">Membrane</keyword>
<dbReference type="PANTHER" id="PTHR34990:SF1">
    <property type="entry name" value="UDP-2,3-DIACYLGLUCOSAMINE HYDROLASE"/>
    <property type="match status" value="1"/>
</dbReference>
<reference evidence="12" key="1">
    <citation type="submission" date="2020-08" db="EMBL/GenBank/DDBJ databases">
        <title>Novel species isolated from subtropical streams in China.</title>
        <authorList>
            <person name="Lu H."/>
        </authorList>
    </citation>
    <scope>NUCLEOTIDE SEQUENCE</scope>
    <source>
        <strain evidence="12">KACC 12607</strain>
    </source>
</reference>
<dbReference type="EMBL" id="JACOFV010000004">
    <property type="protein sequence ID" value="MBC3861644.1"/>
    <property type="molecule type" value="Genomic_DNA"/>
</dbReference>
<dbReference type="GO" id="GO:0008758">
    <property type="term" value="F:UDP-2,3-diacylglucosamine hydrolase activity"/>
    <property type="evidence" value="ECO:0007669"/>
    <property type="project" value="UniProtKB-UniRule"/>
</dbReference>
<dbReference type="NCBIfam" id="TIGR01854">
    <property type="entry name" value="lipid_A_lpxH"/>
    <property type="match status" value="1"/>
</dbReference>
<keyword evidence="3 10" id="KW-0997">Cell inner membrane</keyword>
<feature type="binding site" evidence="10">
    <location>
        <position position="10"/>
    </location>
    <ligand>
        <name>Mn(2+)</name>
        <dbReference type="ChEBI" id="CHEBI:29035"/>
        <label>1</label>
    </ligand>
</feature>
<dbReference type="NCBIfam" id="NF003743">
    <property type="entry name" value="PRK05340.1"/>
    <property type="match status" value="1"/>
</dbReference>
<keyword evidence="13" id="KW-1185">Reference proteome</keyword>
<dbReference type="HAMAP" id="MF_00575">
    <property type="entry name" value="LpxH"/>
    <property type="match status" value="1"/>
</dbReference>
<comment type="subcellular location">
    <subcellularLocation>
        <location evidence="10">Cell inner membrane</location>
        <topology evidence="10">Peripheral membrane protein</topology>
        <orientation evidence="10">Cytoplasmic side</orientation>
    </subcellularLocation>
</comment>
<sequence length="248" mass="28127">MVALFVSDIHLSPSLPKTTRAFLNFLAEQGTKTEQLYILGDMFEYWVGDDDIHDKYNAEVVQSLHKLTAAGVQLFWIAGNRDFLIGQDFASATGIKLLQDPSVIMVAGRKIAICHGDEQCTDDIGYIQFRAQVRNVEWQRNFLALPLAQRKTIVQGMRESSKMQQSQKELSIMDVNSSAIEQLFASTACHYLIHGHTHRPALHEHEGQYRYVLPDWDCDEANPRGGWISIDKDGKIHRISLNHCEITS</sequence>
<comment type="pathway">
    <text evidence="10">Glycolipid biosynthesis; lipid IV(A) biosynthesis; lipid IV(A) from (3R)-3-hydroxytetradecanoyl-[acyl-carrier-protein] and UDP-N-acetyl-alpha-D-glucosamine: step 4/6.</text>
</comment>
<feature type="binding site" evidence="10">
    <location>
        <position position="8"/>
    </location>
    <ligand>
        <name>Mn(2+)</name>
        <dbReference type="ChEBI" id="CHEBI:29035"/>
        <label>1</label>
    </ligand>
</feature>
<feature type="binding site" evidence="10">
    <location>
        <position position="161"/>
    </location>
    <ligand>
        <name>substrate</name>
    </ligand>
</feature>
<evidence type="ECO:0000313" key="13">
    <source>
        <dbReference type="Proteomes" id="UP000634011"/>
    </source>
</evidence>
<dbReference type="GO" id="GO:0005737">
    <property type="term" value="C:cytoplasm"/>
    <property type="evidence" value="ECO:0007669"/>
    <property type="project" value="InterPro"/>
</dbReference>
<keyword evidence="2 10" id="KW-0444">Lipid biosynthesis</keyword>
<evidence type="ECO:0000256" key="8">
    <source>
        <dbReference type="ARBA" id="ARBA00023136"/>
    </source>
</evidence>
<comment type="caution">
    <text evidence="12">The sequence shown here is derived from an EMBL/GenBank/DDBJ whole genome shotgun (WGS) entry which is preliminary data.</text>
</comment>
<feature type="binding site" evidence="10">
    <location>
        <position position="196"/>
    </location>
    <ligand>
        <name>substrate</name>
    </ligand>
</feature>
<dbReference type="InterPro" id="IPR010138">
    <property type="entry name" value="UDP-diacylglucosamine_Hdrlase"/>
</dbReference>
<feature type="binding site" evidence="10">
    <location>
        <position position="196"/>
    </location>
    <ligand>
        <name>Mn(2+)</name>
        <dbReference type="ChEBI" id="CHEBI:29035"/>
        <label>2</label>
    </ligand>
</feature>
<gene>
    <name evidence="10" type="primary">lpxH</name>
    <name evidence="12" type="ORF">H8K32_05975</name>
</gene>
<protein>
    <recommendedName>
        <fullName evidence="10">UDP-2,3-diacylglucosamine hydrolase</fullName>
        <ecNumber evidence="10">3.6.1.54</ecNumber>
    </recommendedName>
    <alternativeName>
        <fullName evidence="10">UDP-2,3-diacylglucosamine diphosphatase</fullName>
    </alternativeName>
</protein>
<organism evidence="12 13">
    <name type="scientific">Undibacterium jejuense</name>
    <dbReference type="NCBI Taxonomy" id="1344949"/>
    <lineage>
        <taxon>Bacteria</taxon>
        <taxon>Pseudomonadati</taxon>
        <taxon>Pseudomonadota</taxon>
        <taxon>Betaproteobacteria</taxon>
        <taxon>Burkholderiales</taxon>
        <taxon>Oxalobacteraceae</taxon>
        <taxon>Undibacterium</taxon>
    </lineage>
</organism>
<keyword evidence="6 10" id="KW-0378">Hydrolase</keyword>
<feature type="binding site" evidence="10">
    <location>
        <begin position="80"/>
        <end position="81"/>
    </location>
    <ligand>
        <name>substrate</name>
    </ligand>
</feature>
<dbReference type="GO" id="GO:0030145">
    <property type="term" value="F:manganese ion binding"/>
    <property type="evidence" value="ECO:0007669"/>
    <property type="project" value="UniProtKB-UniRule"/>
</dbReference>
<dbReference type="GO" id="GO:0019897">
    <property type="term" value="C:extrinsic component of plasma membrane"/>
    <property type="evidence" value="ECO:0007669"/>
    <property type="project" value="UniProtKB-UniRule"/>
</dbReference>
<dbReference type="InterPro" id="IPR004843">
    <property type="entry name" value="Calcineurin-like_PHP"/>
</dbReference>
<dbReference type="PANTHER" id="PTHR34990">
    <property type="entry name" value="UDP-2,3-DIACYLGLUCOSAMINE HYDROLASE-RELATED"/>
    <property type="match status" value="1"/>
</dbReference>
<evidence type="ECO:0000256" key="4">
    <source>
        <dbReference type="ARBA" id="ARBA00022556"/>
    </source>
</evidence>
<evidence type="ECO:0000256" key="3">
    <source>
        <dbReference type="ARBA" id="ARBA00022519"/>
    </source>
</evidence>
<feature type="binding site" evidence="10">
    <location>
        <position position="165"/>
    </location>
    <ligand>
        <name>substrate</name>
    </ligand>
</feature>
<keyword evidence="5 10" id="KW-0479">Metal-binding</keyword>
<feature type="binding site" evidence="10">
    <location>
        <position position="123"/>
    </location>
    <ligand>
        <name>substrate</name>
    </ligand>
</feature>
<feature type="binding site" evidence="10">
    <location>
        <position position="115"/>
    </location>
    <ligand>
        <name>Mn(2+)</name>
        <dbReference type="ChEBI" id="CHEBI:29035"/>
        <label>2</label>
    </ligand>
</feature>
<keyword evidence="9 10" id="KW-0464">Manganese</keyword>
<comment type="catalytic activity">
    <reaction evidence="10">
        <text>UDP-2-N,3-O-bis[(3R)-3-hydroxytetradecanoyl]-alpha-D-glucosamine + H2O = 2-N,3-O-bis[(3R)-3-hydroxytetradecanoyl]-alpha-D-glucosaminyl 1-phosphate + UMP + 2 H(+)</text>
        <dbReference type="Rhea" id="RHEA:25213"/>
        <dbReference type="ChEBI" id="CHEBI:15377"/>
        <dbReference type="ChEBI" id="CHEBI:15378"/>
        <dbReference type="ChEBI" id="CHEBI:57865"/>
        <dbReference type="ChEBI" id="CHEBI:57957"/>
        <dbReference type="ChEBI" id="CHEBI:78847"/>
        <dbReference type="EC" id="3.6.1.54"/>
    </reaction>
</comment>
<comment type="function">
    <text evidence="10">Hydrolyzes the pyrophosphate bond of UDP-2,3-diacylglucosamine to yield 2,3-diacylglucosamine 1-phosphate (lipid X) and UMP by catalyzing the attack of water at the alpha-P atom. Involved in the biosynthesis of lipid A, a phosphorylated glycolipid that anchors the lipopolysaccharide to the outer membrane of the cell.</text>
</comment>
<dbReference type="Pfam" id="PF00149">
    <property type="entry name" value="Metallophos"/>
    <property type="match status" value="1"/>
</dbReference>
<dbReference type="GO" id="GO:0009245">
    <property type="term" value="P:lipid A biosynthetic process"/>
    <property type="evidence" value="ECO:0007669"/>
    <property type="project" value="UniProtKB-UniRule"/>
</dbReference>
<evidence type="ECO:0000256" key="5">
    <source>
        <dbReference type="ARBA" id="ARBA00022723"/>
    </source>
</evidence>
<dbReference type="InterPro" id="IPR043461">
    <property type="entry name" value="LpxH-like"/>
</dbReference>
<dbReference type="SUPFAM" id="SSF56300">
    <property type="entry name" value="Metallo-dependent phosphatases"/>
    <property type="match status" value="1"/>
</dbReference>
<evidence type="ECO:0000256" key="9">
    <source>
        <dbReference type="ARBA" id="ARBA00023211"/>
    </source>
</evidence>
<dbReference type="Gene3D" id="3.60.21.10">
    <property type="match status" value="1"/>
</dbReference>
<dbReference type="Proteomes" id="UP000634011">
    <property type="component" value="Unassembled WGS sequence"/>
</dbReference>
<comment type="similarity">
    <text evidence="10">Belongs to the LpxH family.</text>
</comment>
<dbReference type="CDD" id="cd07398">
    <property type="entry name" value="MPP_YbbF-LpxH"/>
    <property type="match status" value="1"/>
</dbReference>
<feature type="binding site" evidence="10">
    <location>
        <position position="168"/>
    </location>
    <ligand>
        <name>substrate</name>
    </ligand>
</feature>
<dbReference type="EC" id="3.6.1.54" evidence="10"/>
<dbReference type="InterPro" id="IPR029052">
    <property type="entry name" value="Metallo-depent_PP-like"/>
</dbReference>
<comment type="cofactor">
    <cofactor evidence="10">
        <name>Mn(2+)</name>
        <dbReference type="ChEBI" id="CHEBI:29035"/>
    </cofactor>
    <text evidence="10">Binds 2 Mn(2+) ions per subunit in a binuclear metal center.</text>
</comment>
<feature type="domain" description="Calcineurin-like phosphoesterase" evidence="11">
    <location>
        <begin position="3"/>
        <end position="200"/>
    </location>
</feature>
<evidence type="ECO:0000313" key="12">
    <source>
        <dbReference type="EMBL" id="MBC3861644.1"/>
    </source>
</evidence>
<evidence type="ECO:0000259" key="11">
    <source>
        <dbReference type="Pfam" id="PF00149"/>
    </source>
</evidence>
<feature type="binding site" evidence="10">
    <location>
        <position position="41"/>
    </location>
    <ligand>
        <name>Mn(2+)</name>
        <dbReference type="ChEBI" id="CHEBI:29035"/>
        <label>2</label>
    </ligand>
</feature>
<name>A0A923KNZ3_9BURK</name>
<evidence type="ECO:0000256" key="2">
    <source>
        <dbReference type="ARBA" id="ARBA00022516"/>
    </source>
</evidence>
<evidence type="ECO:0000256" key="1">
    <source>
        <dbReference type="ARBA" id="ARBA00022475"/>
    </source>
</evidence>
<keyword evidence="4 10" id="KW-0441">Lipid A biosynthesis</keyword>
<evidence type="ECO:0000256" key="6">
    <source>
        <dbReference type="ARBA" id="ARBA00022801"/>
    </source>
</evidence>
<proteinExistence type="inferred from homology"/>
<keyword evidence="7 10" id="KW-0443">Lipid metabolism</keyword>
<feature type="binding site" evidence="10">
    <location>
        <position position="41"/>
    </location>
    <ligand>
        <name>Mn(2+)</name>
        <dbReference type="ChEBI" id="CHEBI:29035"/>
        <label>1</label>
    </ligand>
</feature>
<accession>A0A923KNZ3</accession>
<feature type="binding site" evidence="10">
    <location>
        <position position="198"/>
    </location>
    <ligand>
        <name>Mn(2+)</name>
        <dbReference type="ChEBI" id="CHEBI:29035"/>
        <label>1</label>
    </ligand>
</feature>
<evidence type="ECO:0000256" key="10">
    <source>
        <dbReference type="HAMAP-Rule" id="MF_00575"/>
    </source>
</evidence>
<feature type="binding site" evidence="10">
    <location>
        <position position="80"/>
    </location>
    <ligand>
        <name>Mn(2+)</name>
        <dbReference type="ChEBI" id="CHEBI:29035"/>
        <label>2</label>
    </ligand>
</feature>
<dbReference type="AlphaFoldDB" id="A0A923KNZ3"/>
<evidence type="ECO:0000256" key="7">
    <source>
        <dbReference type="ARBA" id="ARBA00023098"/>
    </source>
</evidence>
<keyword evidence="1 10" id="KW-1003">Cell membrane</keyword>